<evidence type="ECO:0000256" key="7">
    <source>
        <dbReference type="RuleBase" id="RU361124"/>
    </source>
</evidence>
<accession>A0AAV5RRR1</accession>
<evidence type="ECO:0000256" key="1">
    <source>
        <dbReference type="ARBA" id="ARBA00004123"/>
    </source>
</evidence>
<evidence type="ECO:0000256" key="6">
    <source>
        <dbReference type="ARBA" id="ARBA00025513"/>
    </source>
</evidence>
<sequence>MSSAVKELGQTDSGRQSAGSSRFRHRKISVKQHLRIYRPSDVKNLDKQELQQRDVVDVETGVEKNEEKEVHLHRILQKGASQINDEKKEYIPTPDVLPDWKEFDKFYDKKFNEPSTYIKFSATVEDCCGSNYNMDEQDETFLNEQFNKQLREEDPKAAILTEDEFEILCSAFESAIAERQPFLSIDPESILSFDELKATLLKVDLGDNGIRSSLAQELDYNAGKRFLTQFDPESETMARPLTTLIDTYGSQLYDYWKSRKIESNGGNIFPTLKFERPGEKEEIDPYVCFRRREVRHPRKTRRIDIINCQKLRNLHKELKHAKELALLIAQRENTSLKLIEREQDILDDRVKIKSLKRSLDIKDDDTNLVSHRRKRVAVVTLEKRLQIQEEEAKAAQLAKEKAAAEAAEAAAAVAAAAGSKKAAKNRTLKKHLEQLLKSGQKLTKQQALQLQQLQKGKGDGKGSKKDELLGLPQQSAEQLQQQQLLQQQQQLLHQQQAPSISSHVYVKLPFAKIPDIALEDVDKLLYDKERNAKRYVQERMEKRKQEDGNLFFNVTDDPYNPVFELGLPKDHTDSETPFSSIASSKFQIDRSFYTPNLDKYLNGTADDLKLFNKNGEKMQSAKYVDMKKVELYNPFDTQKEIKSREFPIKFRKRIGRAGIQYIDRKPNDSCASVRNKPSVLNEFMDFSAIDKENTNPDAVIDVYDSKSDELSRMYDKWKYNSPMSSDYGMPFSSEPSRLNKLSDETQTIRFGVMLGSKSYEQLRKSTIRYRRDYINKVRQQKMLQQQMQQQQLLQQQQLQQQSQQSQSNSQSTSQTNSSKKKNNTNNKSPSKASSNKSTPNYTVKREPGETDSPTPMPSQSSSIPQETSI</sequence>
<feature type="compositionally biased region" description="Polar residues" evidence="9">
    <location>
        <begin position="851"/>
        <end position="869"/>
    </location>
</feature>
<dbReference type="Proteomes" id="UP001377567">
    <property type="component" value="Unassembled WGS sequence"/>
</dbReference>
<evidence type="ECO:0000256" key="9">
    <source>
        <dbReference type="SAM" id="MobiDB-lite"/>
    </source>
</evidence>
<evidence type="ECO:0000256" key="2">
    <source>
        <dbReference type="ARBA" id="ARBA00008035"/>
    </source>
</evidence>
<keyword evidence="8" id="KW-0175">Coiled coil</keyword>
<proteinExistence type="inferred from homology"/>
<comment type="subcellular location">
    <subcellularLocation>
        <location evidence="1 7">Nucleus</location>
    </subcellularLocation>
</comment>
<comment type="function">
    <text evidence="6">Component of the NuA4 histone acetyltransferase complex which is involved in transcriptional activation of selected genes principally by acetylation of nucleosomal histone H4 and H2A. The NuA4 complex is also involved in DNA repair. Involved in gene silencing by neighboring heterochromatin, blockage of the silencing spreading along the chromosome, and required for cell cycle progression through G2/M.</text>
</comment>
<evidence type="ECO:0000256" key="8">
    <source>
        <dbReference type="SAM" id="Coils"/>
    </source>
</evidence>
<gene>
    <name evidence="11" type="ORF">DAKH74_005490</name>
</gene>
<feature type="region of interest" description="Disordered" evidence="9">
    <location>
        <begin position="1"/>
        <end position="24"/>
    </location>
</feature>
<keyword evidence="5 7" id="KW-0539">Nucleus</keyword>
<comment type="similarity">
    <text evidence="2 7">Belongs to the enhancer of polycomb family.</text>
</comment>
<evidence type="ECO:0000313" key="12">
    <source>
        <dbReference type="Proteomes" id="UP001377567"/>
    </source>
</evidence>
<evidence type="ECO:0000256" key="3">
    <source>
        <dbReference type="ARBA" id="ARBA00023015"/>
    </source>
</evidence>
<evidence type="ECO:0000256" key="5">
    <source>
        <dbReference type="ARBA" id="ARBA00023242"/>
    </source>
</evidence>
<dbReference type="InterPro" id="IPR019542">
    <property type="entry name" value="Enhancer_polycomb-like_N"/>
</dbReference>
<comment type="caution">
    <text evidence="11">The sequence shown here is derived from an EMBL/GenBank/DDBJ whole genome shotgun (WGS) entry which is preliminary data.</text>
</comment>
<evidence type="ECO:0000313" key="11">
    <source>
        <dbReference type="EMBL" id="GMM53933.1"/>
    </source>
</evidence>
<evidence type="ECO:0000259" key="10">
    <source>
        <dbReference type="Pfam" id="PF10513"/>
    </source>
</evidence>
<dbReference type="GO" id="GO:0006357">
    <property type="term" value="P:regulation of transcription by RNA polymerase II"/>
    <property type="evidence" value="ECO:0007669"/>
    <property type="project" value="InterPro"/>
</dbReference>
<keyword evidence="3 7" id="KW-0805">Transcription regulation</keyword>
<feature type="compositionally biased region" description="Low complexity" evidence="9">
    <location>
        <begin position="799"/>
        <end position="838"/>
    </location>
</feature>
<evidence type="ECO:0000256" key="4">
    <source>
        <dbReference type="ARBA" id="ARBA00023163"/>
    </source>
</evidence>
<keyword evidence="4 7" id="KW-0804">Transcription</keyword>
<feature type="domain" description="Enhancer of polycomb-like N-terminal" evidence="10">
    <location>
        <begin position="24"/>
        <end position="174"/>
    </location>
</feature>
<feature type="coiled-coil region" evidence="8">
    <location>
        <begin position="378"/>
        <end position="407"/>
    </location>
</feature>
<dbReference type="GO" id="GO:0005634">
    <property type="term" value="C:nucleus"/>
    <property type="evidence" value="ECO:0007669"/>
    <property type="project" value="UniProtKB-SubCell"/>
</dbReference>
<feature type="compositionally biased region" description="Polar residues" evidence="9">
    <location>
        <begin position="10"/>
        <end position="20"/>
    </location>
</feature>
<dbReference type="InterPro" id="IPR024943">
    <property type="entry name" value="Enhancer_polycomb"/>
</dbReference>
<protein>
    <recommendedName>
        <fullName evidence="7">Enhancer of polycomb-like protein</fullName>
    </recommendedName>
</protein>
<organism evidence="11 12">
    <name type="scientific">Maudiozyma humilis</name>
    <name type="common">Sour dough yeast</name>
    <name type="synonym">Kazachstania humilis</name>
    <dbReference type="NCBI Taxonomy" id="51915"/>
    <lineage>
        <taxon>Eukaryota</taxon>
        <taxon>Fungi</taxon>
        <taxon>Dikarya</taxon>
        <taxon>Ascomycota</taxon>
        <taxon>Saccharomycotina</taxon>
        <taxon>Saccharomycetes</taxon>
        <taxon>Saccharomycetales</taxon>
        <taxon>Saccharomycetaceae</taxon>
        <taxon>Maudiozyma</taxon>
    </lineage>
</organism>
<dbReference type="PANTHER" id="PTHR14898">
    <property type="entry name" value="ENHANCER OF POLYCOMB"/>
    <property type="match status" value="1"/>
</dbReference>
<name>A0AAV5RRR1_MAUHU</name>
<dbReference type="AlphaFoldDB" id="A0AAV5RRR1"/>
<dbReference type="Pfam" id="PF10513">
    <property type="entry name" value="EPL1"/>
    <property type="match status" value="1"/>
</dbReference>
<keyword evidence="12" id="KW-1185">Reference proteome</keyword>
<dbReference type="EMBL" id="BTGD01000001">
    <property type="protein sequence ID" value="GMM53933.1"/>
    <property type="molecule type" value="Genomic_DNA"/>
</dbReference>
<reference evidence="11 12" key="1">
    <citation type="journal article" date="2023" name="Elife">
        <title>Identification of key yeast species and microbe-microbe interactions impacting larval growth of Drosophila in the wild.</title>
        <authorList>
            <person name="Mure A."/>
            <person name="Sugiura Y."/>
            <person name="Maeda R."/>
            <person name="Honda K."/>
            <person name="Sakurai N."/>
            <person name="Takahashi Y."/>
            <person name="Watada M."/>
            <person name="Katoh T."/>
            <person name="Gotoh A."/>
            <person name="Gotoh Y."/>
            <person name="Taniguchi I."/>
            <person name="Nakamura K."/>
            <person name="Hayashi T."/>
            <person name="Katayama T."/>
            <person name="Uemura T."/>
            <person name="Hattori Y."/>
        </authorList>
    </citation>
    <scope>NUCLEOTIDE SEQUENCE [LARGE SCALE GENOMIC DNA]</scope>
    <source>
        <strain evidence="11 12">KH-74</strain>
    </source>
</reference>
<feature type="region of interest" description="Disordered" evidence="9">
    <location>
        <begin position="799"/>
        <end position="869"/>
    </location>
</feature>
<dbReference type="GO" id="GO:0035267">
    <property type="term" value="C:NuA4 histone acetyltransferase complex"/>
    <property type="evidence" value="ECO:0007669"/>
    <property type="project" value="InterPro"/>
</dbReference>